<dbReference type="EMBL" id="JAAXYO010000039">
    <property type="protein sequence ID" value="MBU2787289.1"/>
    <property type="molecule type" value="Genomic_DNA"/>
</dbReference>
<keyword evidence="1" id="KW-0472">Membrane</keyword>
<protein>
    <submittedName>
        <fullName evidence="2">Uncharacterized protein</fullName>
    </submittedName>
</protein>
<name>A0AAE2YN67_9PROT</name>
<sequence length="218" mass="23905">MATSTVVEAQVKEFAHQLCHPKALGIRAAFFILYAVCIGVWPSLWLTFTLAFFSAYTLAHGIYCFSVLPKLQGSLTESPGLARRSAIDVAIGSSIAVGLLAQGNAHVLLLIATLWFLASVLIEFRWLMQHHHAWEKFFFLSLGLYLPIAYVLQMLFVLGRETNIVEVVSINLLILACVGAAALTVLALLGSPKARRQFLSRSIRSNKGDFFAESAGVH</sequence>
<feature type="transmembrane region" description="Helical" evidence="1">
    <location>
        <begin position="170"/>
        <end position="191"/>
    </location>
</feature>
<feature type="transmembrane region" description="Helical" evidence="1">
    <location>
        <begin position="107"/>
        <end position="126"/>
    </location>
</feature>
<gene>
    <name evidence="2" type="ORF">HFQ13_03525</name>
</gene>
<feature type="transmembrane region" description="Helical" evidence="1">
    <location>
        <begin position="24"/>
        <end position="44"/>
    </location>
</feature>
<proteinExistence type="predicted"/>
<evidence type="ECO:0000313" key="2">
    <source>
        <dbReference type="EMBL" id="MBU2787289.1"/>
    </source>
</evidence>
<dbReference type="AlphaFoldDB" id="A0AAE2YN67"/>
<evidence type="ECO:0000256" key="1">
    <source>
        <dbReference type="SAM" id="Phobius"/>
    </source>
</evidence>
<dbReference type="RefSeq" id="WP_215871872.1">
    <property type="nucleotide sequence ID" value="NZ_JAAXYO010000039.1"/>
</dbReference>
<keyword evidence="1" id="KW-1133">Transmembrane helix</keyword>
<keyword evidence="3" id="KW-1185">Reference proteome</keyword>
<feature type="transmembrane region" description="Helical" evidence="1">
    <location>
        <begin position="138"/>
        <end position="158"/>
    </location>
</feature>
<keyword evidence="1" id="KW-0812">Transmembrane</keyword>
<dbReference type="Proteomes" id="UP001197378">
    <property type="component" value="Unassembled WGS sequence"/>
</dbReference>
<comment type="caution">
    <text evidence="2">The sequence shown here is derived from an EMBL/GenBank/DDBJ whole genome shotgun (WGS) entry which is preliminary data.</text>
</comment>
<evidence type="ECO:0000313" key="3">
    <source>
        <dbReference type="Proteomes" id="UP001197378"/>
    </source>
</evidence>
<reference evidence="2" key="1">
    <citation type="journal article" date="2021" name="ISME J.">
        <title>Genomic evolution of the class Acidithiobacillia: deep-branching Proteobacteria living in extreme acidic conditions.</title>
        <authorList>
            <person name="Moya-Beltran A."/>
            <person name="Beard S."/>
            <person name="Rojas-Villalobos C."/>
            <person name="Issotta F."/>
            <person name="Gallardo Y."/>
            <person name="Ulloa R."/>
            <person name="Giaveno A."/>
            <person name="Degli Esposti M."/>
            <person name="Johnson D.B."/>
            <person name="Quatrini R."/>
        </authorList>
    </citation>
    <scope>NUCLEOTIDE SEQUENCE</scope>
    <source>
        <strain evidence="2">VAN18-1</strain>
    </source>
</reference>
<organism evidence="2 3">
    <name type="scientific">Igneacidithiobacillus copahuensis</name>
    <dbReference type="NCBI Taxonomy" id="2724909"/>
    <lineage>
        <taxon>Bacteria</taxon>
        <taxon>Pseudomonadati</taxon>
        <taxon>Pseudomonadota</taxon>
        <taxon>Acidithiobacillia</taxon>
        <taxon>Acidithiobacillales</taxon>
        <taxon>Acidithiobacillaceae</taxon>
        <taxon>Igneacidithiobacillus</taxon>
    </lineage>
</organism>
<accession>A0AAE2YN67</accession>